<dbReference type="EMBL" id="JANZXA010000008">
    <property type="protein sequence ID" value="MCT2400422.1"/>
    <property type="molecule type" value="Genomic_DNA"/>
</dbReference>
<dbReference type="SMART" id="SM00953">
    <property type="entry name" value="RES"/>
    <property type="match status" value="1"/>
</dbReference>
<protein>
    <submittedName>
        <fullName evidence="2">RES family NAD+ phosphorylase</fullName>
    </submittedName>
</protein>
<dbReference type="Proteomes" id="UP001165583">
    <property type="component" value="Unassembled WGS sequence"/>
</dbReference>
<dbReference type="RefSeq" id="WP_260046470.1">
    <property type="nucleotide sequence ID" value="NZ_JANZXA010000008.1"/>
</dbReference>
<reference evidence="2" key="1">
    <citation type="submission" date="2022-09" db="EMBL/GenBank/DDBJ databases">
        <title>Novosphingobium sp. Nov., a polycyclic aromatic hydrocarbon-degrading bacterium isolated form mangrove sediments in HongKong.</title>
        <authorList>
            <person name="Hu Z."/>
        </authorList>
    </citation>
    <scope>NUCLEOTIDE SEQUENCE</scope>
    <source>
        <strain evidence="2">HK4-1</strain>
    </source>
</reference>
<proteinExistence type="predicted"/>
<evidence type="ECO:0000313" key="2">
    <source>
        <dbReference type="EMBL" id="MCT2400422.1"/>
    </source>
</evidence>
<feature type="domain" description="RES" evidence="1">
    <location>
        <begin position="181"/>
        <end position="347"/>
    </location>
</feature>
<dbReference type="InterPro" id="IPR014914">
    <property type="entry name" value="RES_dom"/>
</dbReference>
<evidence type="ECO:0000313" key="3">
    <source>
        <dbReference type="Proteomes" id="UP001165583"/>
    </source>
</evidence>
<comment type="caution">
    <text evidence="2">The sequence shown here is derived from an EMBL/GenBank/DDBJ whole genome shotgun (WGS) entry which is preliminary data.</text>
</comment>
<dbReference type="Pfam" id="PF08808">
    <property type="entry name" value="RES"/>
    <property type="match status" value="1"/>
</dbReference>
<keyword evidence="3" id="KW-1185">Reference proteome</keyword>
<sequence length="373" mass="40652">MSENATQETSVAVSGGNDGDIGQAGLLCPNCLSDVGLHRMAGEMKAETGDCPRCASSDVPVLTREDLLFLVKMFFVHGSLERADFGGAPVIQFNDSQPGSLGLAGALGRDVDLLQSTLGIGLFHYGPNLWMLGYIEPLQELCDEGTRDSAIARILDAYPVVQLEPGTPFYRVRKAPHTPSDPAEYDAPPKEFAGKGRLDSTDCAILYGSQDLEVCVHECRFAAEDELYVATLTPLRKLKLLDLSALIDEQCSEFESVDLAVHMLFLAGAHSYPVSRALADAARRRGFDGLCYPSFFSLLRTGSIPFETAFGISLRKFAQMREYELSKMVPNIALFGQPIAAGDVQAVGINRLRINQVRYHFSFGPADYNNEVP</sequence>
<evidence type="ECO:0000259" key="1">
    <source>
        <dbReference type="SMART" id="SM00953"/>
    </source>
</evidence>
<name>A0ABT2I7A3_9SPHN</name>
<gene>
    <name evidence="2" type="ORF">NZK81_12750</name>
</gene>
<accession>A0ABT2I7A3</accession>
<organism evidence="2 3">
    <name type="scientific">Novosphingobium mangrovi</name>
    <name type="common">ex Huang et al. 2023</name>
    <dbReference type="NCBI Taxonomy" id="2976432"/>
    <lineage>
        <taxon>Bacteria</taxon>
        <taxon>Pseudomonadati</taxon>
        <taxon>Pseudomonadota</taxon>
        <taxon>Alphaproteobacteria</taxon>
        <taxon>Sphingomonadales</taxon>
        <taxon>Sphingomonadaceae</taxon>
        <taxon>Novosphingobium</taxon>
    </lineage>
</organism>